<dbReference type="RefSeq" id="WP_085053008.1">
    <property type="nucleotide sequence ID" value="NZ_LNQR01000084.1"/>
</dbReference>
<dbReference type="Pfam" id="PF13271">
    <property type="entry name" value="DUF4062"/>
    <property type="match status" value="1"/>
</dbReference>
<sequence length="354" mass="42147">MAIPRIFISSTCYDLQEIRSQLRQFIDGMGYEPIMSEFGDIFYDSDKHVQDACKEEIPKSNIFVLIVGNNYGSLYYKHSDKTALPDSVTLQEFRKALELGIPKYIFLNRFVQYDFDNYRRALNEKIRRDITDNKIEEADDEKKRQLKKEQFDASYHFPHNAYRYIFYFLDIIQTLDTNNAVFPFESFDDIKKTLRKQWAGFFYDSLTRQRNIAVEKVELLGKRLDRIEHHLRTLAESSTASKDRNKSTIDIKEFTSEFNIAELEQMQEKIDDIISEIIYFDDGYRCKQRISFNKHFDLHLTSTWLFSLLTLIQTHKWSKFIPITEIFKGYDFIYWKDVADVPYKTLSELGSIFN</sequence>
<protein>
    <recommendedName>
        <fullName evidence="1">DUF4062 domain-containing protein</fullName>
    </recommendedName>
</protein>
<organism evidence="2 3">
    <name type="scientific">Candidatus Magnetominusculus xianensis</name>
    <dbReference type="NCBI Taxonomy" id="1748249"/>
    <lineage>
        <taxon>Bacteria</taxon>
        <taxon>Pseudomonadati</taxon>
        <taxon>Nitrospirota</taxon>
        <taxon>Nitrospiria</taxon>
        <taxon>Nitrospirales</taxon>
        <taxon>Nitrospiraceae</taxon>
        <taxon>Candidatus Magnetominusculus</taxon>
    </lineage>
</organism>
<reference evidence="2 3" key="1">
    <citation type="submission" date="2015-11" db="EMBL/GenBank/DDBJ databases">
        <authorList>
            <person name="Lin W."/>
        </authorList>
    </citation>
    <scope>NUCLEOTIDE SEQUENCE [LARGE SCALE GENOMIC DNA]</scope>
    <source>
        <strain evidence="2 3">HCH-1</strain>
    </source>
</reference>
<accession>A0ABR5SEM8</accession>
<gene>
    <name evidence="2" type="ORF">ASN18_2407</name>
</gene>
<name>A0ABR5SEM8_9BACT</name>
<feature type="domain" description="DUF4062" evidence="1">
    <location>
        <begin position="5"/>
        <end position="96"/>
    </location>
</feature>
<comment type="caution">
    <text evidence="2">The sequence shown here is derived from an EMBL/GenBank/DDBJ whole genome shotgun (WGS) entry which is preliminary data.</text>
</comment>
<dbReference type="EMBL" id="LNQR01000084">
    <property type="protein sequence ID" value="KWT82651.1"/>
    <property type="molecule type" value="Genomic_DNA"/>
</dbReference>
<proteinExistence type="predicted"/>
<evidence type="ECO:0000313" key="2">
    <source>
        <dbReference type="EMBL" id="KWT82651.1"/>
    </source>
</evidence>
<evidence type="ECO:0000313" key="3">
    <source>
        <dbReference type="Proteomes" id="UP000060487"/>
    </source>
</evidence>
<dbReference type="Proteomes" id="UP000060487">
    <property type="component" value="Unassembled WGS sequence"/>
</dbReference>
<keyword evidence="3" id="KW-1185">Reference proteome</keyword>
<evidence type="ECO:0000259" key="1">
    <source>
        <dbReference type="Pfam" id="PF13271"/>
    </source>
</evidence>
<dbReference type="InterPro" id="IPR025139">
    <property type="entry name" value="DUF4062"/>
</dbReference>